<evidence type="ECO:0000259" key="2">
    <source>
        <dbReference type="PROSITE" id="PS50222"/>
    </source>
</evidence>
<reference evidence="3" key="1">
    <citation type="journal article" date="2014" name="Nat. Commun.">
        <title>The emerging biofuel crop Camelina sativa retains a highly undifferentiated hexaploid genome structure.</title>
        <authorList>
            <person name="Kagale S."/>
            <person name="Koh C."/>
            <person name="Nixon J."/>
            <person name="Bollina V."/>
            <person name="Clarke W.E."/>
            <person name="Tuteja R."/>
            <person name="Spillane C."/>
            <person name="Robinson S.J."/>
            <person name="Links M.G."/>
            <person name="Clarke C."/>
            <person name="Higgins E.E."/>
            <person name="Huebert T."/>
            <person name="Sharpe A.G."/>
            <person name="Parkin I.A."/>
        </authorList>
    </citation>
    <scope>NUCLEOTIDE SEQUENCE [LARGE SCALE GENOMIC DNA]</scope>
    <source>
        <strain evidence="3">cv. DH55</strain>
    </source>
</reference>
<gene>
    <name evidence="4" type="primary">LOC104786818</name>
</gene>
<dbReference type="Gene3D" id="1.10.238.10">
    <property type="entry name" value="EF-hand"/>
    <property type="match status" value="1"/>
</dbReference>
<evidence type="ECO:0000313" key="3">
    <source>
        <dbReference type="Proteomes" id="UP000694864"/>
    </source>
</evidence>
<reference evidence="4" key="2">
    <citation type="submission" date="2025-08" db="UniProtKB">
        <authorList>
            <consortium name="RefSeq"/>
        </authorList>
    </citation>
    <scope>IDENTIFICATION</scope>
    <source>
        <tissue evidence="4">Leaf</tissue>
    </source>
</reference>
<keyword evidence="3" id="KW-1185">Reference proteome</keyword>
<dbReference type="Proteomes" id="UP000694864">
    <property type="component" value="Chromosome 5"/>
</dbReference>
<name>A0ABM0Z557_CAMSA</name>
<dbReference type="PROSITE" id="PS00018">
    <property type="entry name" value="EF_HAND_1"/>
    <property type="match status" value="1"/>
</dbReference>
<dbReference type="SMART" id="SM00054">
    <property type="entry name" value="EFh"/>
    <property type="match status" value="2"/>
</dbReference>
<dbReference type="RefSeq" id="XP_010510575.1">
    <property type="nucleotide sequence ID" value="XM_010512273.1"/>
</dbReference>
<evidence type="ECO:0000313" key="4">
    <source>
        <dbReference type="RefSeq" id="XP_010510575.1"/>
    </source>
</evidence>
<dbReference type="Pfam" id="PF13499">
    <property type="entry name" value="EF-hand_7"/>
    <property type="match status" value="1"/>
</dbReference>
<dbReference type="GeneID" id="104786818"/>
<dbReference type="SUPFAM" id="SSF47473">
    <property type="entry name" value="EF-hand"/>
    <property type="match status" value="1"/>
</dbReference>
<dbReference type="InterPro" id="IPR011992">
    <property type="entry name" value="EF-hand-dom_pair"/>
</dbReference>
<keyword evidence="1" id="KW-0106">Calcium</keyword>
<accession>A0ABM0Z557</accession>
<dbReference type="InterPro" id="IPR018247">
    <property type="entry name" value="EF_Hand_1_Ca_BS"/>
</dbReference>
<protein>
    <submittedName>
        <fullName evidence="4">Respiratory burst oxidase homolog protein C-like</fullName>
    </submittedName>
</protein>
<sequence length="103" mass="11912">MMILDIADKDGDGRLTQDEVRQFISLIASANNMSTIENKADEYATQIMEEFDPDEFGYITLEGFKMLLEELETQCVTTSTDETEKSTMLNRNTIKKWYNLLKK</sequence>
<evidence type="ECO:0000256" key="1">
    <source>
        <dbReference type="ARBA" id="ARBA00022837"/>
    </source>
</evidence>
<organism evidence="3 4">
    <name type="scientific">Camelina sativa</name>
    <name type="common">False flax</name>
    <name type="synonym">Myagrum sativum</name>
    <dbReference type="NCBI Taxonomy" id="90675"/>
    <lineage>
        <taxon>Eukaryota</taxon>
        <taxon>Viridiplantae</taxon>
        <taxon>Streptophyta</taxon>
        <taxon>Embryophyta</taxon>
        <taxon>Tracheophyta</taxon>
        <taxon>Spermatophyta</taxon>
        <taxon>Magnoliopsida</taxon>
        <taxon>eudicotyledons</taxon>
        <taxon>Gunneridae</taxon>
        <taxon>Pentapetalae</taxon>
        <taxon>rosids</taxon>
        <taxon>malvids</taxon>
        <taxon>Brassicales</taxon>
        <taxon>Brassicaceae</taxon>
        <taxon>Camelineae</taxon>
        <taxon>Camelina</taxon>
    </lineage>
</organism>
<proteinExistence type="predicted"/>
<dbReference type="PROSITE" id="PS50222">
    <property type="entry name" value="EF_HAND_2"/>
    <property type="match status" value="1"/>
</dbReference>
<feature type="domain" description="EF-hand" evidence="2">
    <location>
        <begin position="1"/>
        <end position="30"/>
    </location>
</feature>
<dbReference type="InterPro" id="IPR002048">
    <property type="entry name" value="EF_hand_dom"/>
</dbReference>